<reference evidence="1" key="1">
    <citation type="submission" date="2020-05" db="EMBL/GenBank/DDBJ databases">
        <title>Large-scale comparative analyses of tick genomes elucidate their genetic diversity and vector capacities.</title>
        <authorList>
            <person name="Jia N."/>
            <person name="Wang J."/>
            <person name="Shi W."/>
            <person name="Du L."/>
            <person name="Sun Y."/>
            <person name="Zhan W."/>
            <person name="Jiang J."/>
            <person name="Wang Q."/>
            <person name="Zhang B."/>
            <person name="Ji P."/>
            <person name="Sakyi L.B."/>
            <person name="Cui X."/>
            <person name="Yuan T."/>
            <person name="Jiang B."/>
            <person name="Yang W."/>
            <person name="Lam T.T.-Y."/>
            <person name="Chang Q."/>
            <person name="Ding S."/>
            <person name="Wang X."/>
            <person name="Zhu J."/>
            <person name="Ruan X."/>
            <person name="Zhao L."/>
            <person name="Wei J."/>
            <person name="Que T."/>
            <person name="Du C."/>
            <person name="Cheng J."/>
            <person name="Dai P."/>
            <person name="Han X."/>
            <person name="Huang E."/>
            <person name="Gao Y."/>
            <person name="Liu J."/>
            <person name="Shao H."/>
            <person name="Ye R."/>
            <person name="Li L."/>
            <person name="Wei W."/>
            <person name="Wang X."/>
            <person name="Wang C."/>
            <person name="Yang T."/>
            <person name="Huo Q."/>
            <person name="Li W."/>
            <person name="Guo W."/>
            <person name="Chen H."/>
            <person name="Zhou L."/>
            <person name="Ni X."/>
            <person name="Tian J."/>
            <person name="Zhou Y."/>
            <person name="Sheng Y."/>
            <person name="Liu T."/>
            <person name="Pan Y."/>
            <person name="Xia L."/>
            <person name="Li J."/>
            <person name="Zhao F."/>
            <person name="Cao W."/>
        </authorList>
    </citation>
    <scope>NUCLEOTIDE SEQUENCE</scope>
    <source>
        <strain evidence="1">Dsil-2018</strain>
    </source>
</reference>
<dbReference type="EMBL" id="CM023480">
    <property type="protein sequence ID" value="KAH7971266.1"/>
    <property type="molecule type" value="Genomic_DNA"/>
</dbReference>
<gene>
    <name evidence="1" type="ORF">HPB49_020809</name>
</gene>
<dbReference type="Proteomes" id="UP000821865">
    <property type="component" value="Chromosome 11"/>
</dbReference>
<protein>
    <submittedName>
        <fullName evidence="1">Uncharacterized protein</fullName>
    </submittedName>
</protein>
<evidence type="ECO:0000313" key="2">
    <source>
        <dbReference type="Proteomes" id="UP000821865"/>
    </source>
</evidence>
<organism evidence="1 2">
    <name type="scientific">Dermacentor silvarum</name>
    <name type="common">Tick</name>
    <dbReference type="NCBI Taxonomy" id="543639"/>
    <lineage>
        <taxon>Eukaryota</taxon>
        <taxon>Metazoa</taxon>
        <taxon>Ecdysozoa</taxon>
        <taxon>Arthropoda</taxon>
        <taxon>Chelicerata</taxon>
        <taxon>Arachnida</taxon>
        <taxon>Acari</taxon>
        <taxon>Parasitiformes</taxon>
        <taxon>Ixodida</taxon>
        <taxon>Ixodoidea</taxon>
        <taxon>Ixodidae</taxon>
        <taxon>Rhipicephalinae</taxon>
        <taxon>Dermacentor</taxon>
    </lineage>
</organism>
<proteinExistence type="predicted"/>
<sequence length="141" mass="16378">MPRRSRICLFGDVRVPSSASVAGCPEHDVEEQCIDARDNAHFSLLDHHTYLLNLTVANAQPDMPPRWELEYSARAAYNLTSLEPQQWDAALAKMEHDDELFNKFYRFYYKGEPQKKHCKGSCRRRLLCEQRTATSTDLKRC</sequence>
<accession>A0ACB8DL32</accession>
<comment type="caution">
    <text evidence="1">The sequence shown here is derived from an EMBL/GenBank/DDBJ whole genome shotgun (WGS) entry which is preliminary data.</text>
</comment>
<keyword evidence="2" id="KW-1185">Reference proteome</keyword>
<evidence type="ECO:0000313" key="1">
    <source>
        <dbReference type="EMBL" id="KAH7971266.1"/>
    </source>
</evidence>
<name>A0ACB8DL32_DERSI</name>